<keyword evidence="3" id="KW-1003">Cell membrane</keyword>
<protein>
    <submittedName>
        <fullName evidence="8">O-antigen/teichoic acid export membrane protein</fullName>
    </submittedName>
</protein>
<evidence type="ECO:0000313" key="8">
    <source>
        <dbReference type="EMBL" id="TCM78963.1"/>
    </source>
</evidence>
<evidence type="ECO:0000256" key="3">
    <source>
        <dbReference type="ARBA" id="ARBA00022475"/>
    </source>
</evidence>
<organism evidence="8 9">
    <name type="scientific">Rhodovulum steppense</name>
    <dbReference type="NCBI Taxonomy" id="540251"/>
    <lineage>
        <taxon>Bacteria</taxon>
        <taxon>Pseudomonadati</taxon>
        <taxon>Pseudomonadota</taxon>
        <taxon>Alphaproteobacteria</taxon>
        <taxon>Rhodobacterales</taxon>
        <taxon>Paracoccaceae</taxon>
        <taxon>Rhodovulum</taxon>
    </lineage>
</organism>
<dbReference type="Proteomes" id="UP000295277">
    <property type="component" value="Unassembled WGS sequence"/>
</dbReference>
<feature type="transmembrane region" description="Helical" evidence="7">
    <location>
        <begin position="434"/>
        <end position="452"/>
    </location>
</feature>
<feature type="transmembrane region" description="Helical" evidence="7">
    <location>
        <begin position="132"/>
        <end position="153"/>
    </location>
</feature>
<accession>A0A4R1YMJ8</accession>
<evidence type="ECO:0000256" key="7">
    <source>
        <dbReference type="SAM" id="Phobius"/>
    </source>
</evidence>
<feature type="transmembrane region" description="Helical" evidence="7">
    <location>
        <begin position="404"/>
        <end position="422"/>
    </location>
</feature>
<feature type="transmembrane region" description="Helical" evidence="7">
    <location>
        <begin position="95"/>
        <end position="120"/>
    </location>
</feature>
<sequence>MMAFFFLRPPHRLSSLLRGDSLKARAARSTLWTLGEMLSHNVLRLASNLVLTRLLFPEAFGLMALIQVFLTGMSMMSDTGFGPSIIQNNRSREPAFLNTAWTLQVLRGLLLWLLACAFAWPLAAFYDDPRLAQMLPVAGLAIVISGFNPTRIYTANRDLVMGRLTIIRITAQVLGILIMVALAILLHSVWALVIGSLASAAISLALFHYALPGHRDRFQIERTAFGELFHFGKWIFISSAAGFMVNHADRAILGKFITLEMLGIYTVGFFLASVPLLLGRPLASKIVFPLYKQRPTWESAENRRKIFYIRWRMTGGLLGLSAILAMSGTLLVDLLYDPRYALAGPIMVLLSISQMPMVILSSYGSLMLAAGDSRRYADRIIATAIVQTTLLIVGVRYFGIVGAVAAPGLAALIVYPILVNATRRYAGWDRTHDLVYGALAVAIAAIAIWLNADSIGNLITFSQI</sequence>
<feature type="transmembrane region" description="Helical" evidence="7">
    <location>
        <begin position="256"/>
        <end position="278"/>
    </location>
</feature>
<dbReference type="GO" id="GO:0005886">
    <property type="term" value="C:plasma membrane"/>
    <property type="evidence" value="ECO:0007669"/>
    <property type="project" value="UniProtKB-SubCell"/>
</dbReference>
<dbReference type="OrthoDB" id="7605542at2"/>
<evidence type="ECO:0000256" key="2">
    <source>
        <dbReference type="ARBA" id="ARBA00007430"/>
    </source>
</evidence>
<feature type="transmembrane region" description="Helical" evidence="7">
    <location>
        <begin position="54"/>
        <end position="74"/>
    </location>
</feature>
<dbReference type="InterPro" id="IPR050833">
    <property type="entry name" value="Poly_Biosynth_Transport"/>
</dbReference>
<proteinExistence type="inferred from homology"/>
<dbReference type="PANTHER" id="PTHR30250:SF10">
    <property type="entry name" value="LIPOPOLYSACCHARIDE BIOSYNTHESIS PROTEIN WZXC"/>
    <property type="match status" value="1"/>
</dbReference>
<evidence type="ECO:0000256" key="1">
    <source>
        <dbReference type="ARBA" id="ARBA00004651"/>
    </source>
</evidence>
<keyword evidence="4 7" id="KW-0812">Transmembrane</keyword>
<name>A0A4R1YMJ8_9RHOB</name>
<feature type="transmembrane region" description="Helical" evidence="7">
    <location>
        <begin position="342"/>
        <end position="368"/>
    </location>
</feature>
<dbReference type="EMBL" id="SLVM01000024">
    <property type="protein sequence ID" value="TCM78963.1"/>
    <property type="molecule type" value="Genomic_DNA"/>
</dbReference>
<reference evidence="8 9" key="1">
    <citation type="submission" date="2019-03" db="EMBL/GenBank/DDBJ databases">
        <title>Genomic Encyclopedia of Type Strains, Phase IV (KMG-IV): sequencing the most valuable type-strain genomes for metagenomic binning, comparative biology and taxonomic classification.</title>
        <authorList>
            <person name="Goeker M."/>
        </authorList>
    </citation>
    <scope>NUCLEOTIDE SEQUENCE [LARGE SCALE GENOMIC DNA]</scope>
    <source>
        <strain evidence="8 9">DSM 21153</strain>
    </source>
</reference>
<dbReference type="Pfam" id="PF13440">
    <property type="entry name" value="Polysacc_synt_3"/>
    <property type="match status" value="1"/>
</dbReference>
<dbReference type="PANTHER" id="PTHR30250">
    <property type="entry name" value="PST FAMILY PREDICTED COLANIC ACID TRANSPORTER"/>
    <property type="match status" value="1"/>
</dbReference>
<keyword evidence="6 7" id="KW-0472">Membrane</keyword>
<evidence type="ECO:0000256" key="5">
    <source>
        <dbReference type="ARBA" id="ARBA00022989"/>
    </source>
</evidence>
<feature type="transmembrane region" description="Helical" evidence="7">
    <location>
        <begin position="190"/>
        <end position="211"/>
    </location>
</feature>
<keyword evidence="9" id="KW-1185">Reference proteome</keyword>
<feature type="transmembrane region" description="Helical" evidence="7">
    <location>
        <begin position="165"/>
        <end position="184"/>
    </location>
</feature>
<keyword evidence="5 7" id="KW-1133">Transmembrane helix</keyword>
<comment type="subcellular location">
    <subcellularLocation>
        <location evidence="1">Cell membrane</location>
        <topology evidence="1">Multi-pass membrane protein</topology>
    </subcellularLocation>
</comment>
<evidence type="ECO:0000313" key="9">
    <source>
        <dbReference type="Proteomes" id="UP000295277"/>
    </source>
</evidence>
<comment type="similarity">
    <text evidence="2">Belongs to the polysaccharide synthase family.</text>
</comment>
<feature type="transmembrane region" description="Helical" evidence="7">
    <location>
        <begin position="223"/>
        <end position="244"/>
    </location>
</feature>
<evidence type="ECO:0000256" key="6">
    <source>
        <dbReference type="ARBA" id="ARBA00023136"/>
    </source>
</evidence>
<feature type="transmembrane region" description="Helical" evidence="7">
    <location>
        <begin position="313"/>
        <end position="336"/>
    </location>
</feature>
<gene>
    <name evidence="8" type="ORF">EV216_12410</name>
</gene>
<dbReference type="AlphaFoldDB" id="A0A4R1YMJ8"/>
<comment type="caution">
    <text evidence="8">The sequence shown here is derived from an EMBL/GenBank/DDBJ whole genome shotgun (WGS) entry which is preliminary data.</text>
</comment>
<evidence type="ECO:0000256" key="4">
    <source>
        <dbReference type="ARBA" id="ARBA00022692"/>
    </source>
</evidence>